<dbReference type="SUPFAM" id="SSF89372">
    <property type="entry name" value="Fucose-specific lectin"/>
    <property type="match status" value="1"/>
</dbReference>
<dbReference type="Proteomes" id="UP000001312">
    <property type="component" value="Unassembled WGS sequence"/>
</dbReference>
<dbReference type="GeneID" id="5493195"/>
<name>A7E8F7_SCLS1</name>
<dbReference type="RefSeq" id="XP_001597391.1">
    <property type="nucleotide sequence ID" value="XM_001597341.1"/>
</dbReference>
<sequence length="471" mass="52332">MAVSAIQGVTMSTSSLAAKYVLPAYNTDRDTEINGNSLSFWVPIISRWEANKWSDVDENGVVGLNSNVYHKWYSPSSGWSAWDSMGKNSICAPIAIKYAVNKVAVFIIGFDNLAYAGLSTSDTAFTWTCIGDKLKKLKGGSITACGYDGRIILFGVELSSGKLIHTWTGPGNVWIDFWHTFDGFCLSNPVMVSCKPDCVDVFVFGETHNLKRISSRNGIWGSWQDCLGTYLYDPTAVSVSPGRIDVFGIGSDGQLYQSYVTITGMEIGTITSKSIGALSLSTPKTSVTSPGVFSVTTESAKGVYQQNFLAFSFSMNNLTPSMRDFNAFILRNIIANDVRAEGNESEIEITSEKLWSLLKRLLGHWPCHWFDGCQVILHSPYEPLVMYWNDFKASTEEKAKEETENKHGLVLSFFWKSLIVDLEMVNSIMKVWQIDRATFLKEIPENDFRNSGVANKVEGNSLVFAFLRVLE</sequence>
<proteinExistence type="predicted"/>
<dbReference type="EMBL" id="CH476622">
    <property type="protein sequence ID" value="EDN96659.1"/>
    <property type="molecule type" value="Genomic_DNA"/>
</dbReference>
<protein>
    <recommendedName>
        <fullName evidence="1">PLL-like beta propeller domain-containing protein</fullName>
    </recommendedName>
</protein>
<evidence type="ECO:0000259" key="1">
    <source>
        <dbReference type="Pfam" id="PF26607"/>
    </source>
</evidence>
<dbReference type="InterPro" id="IPR058502">
    <property type="entry name" value="PLL-like_beta-prop"/>
</dbReference>
<dbReference type="Pfam" id="PF26607">
    <property type="entry name" value="DUF8189"/>
    <property type="match status" value="1"/>
</dbReference>
<feature type="domain" description="PLL-like beta propeller" evidence="1">
    <location>
        <begin position="63"/>
        <end position="295"/>
    </location>
</feature>
<accession>A7E8F7</accession>
<dbReference type="Gene3D" id="2.120.10.70">
    <property type="entry name" value="Fucose-specific lectin"/>
    <property type="match status" value="1"/>
</dbReference>
<reference evidence="3" key="1">
    <citation type="journal article" date="2011" name="PLoS Genet.">
        <title>Genomic analysis of the necrotrophic fungal pathogens Sclerotinia sclerotiorum and Botrytis cinerea.</title>
        <authorList>
            <person name="Amselem J."/>
            <person name="Cuomo C.A."/>
            <person name="van Kan J.A."/>
            <person name="Viaud M."/>
            <person name="Benito E.P."/>
            <person name="Couloux A."/>
            <person name="Coutinho P.M."/>
            <person name="de Vries R.P."/>
            <person name="Dyer P.S."/>
            <person name="Fillinger S."/>
            <person name="Fournier E."/>
            <person name="Gout L."/>
            <person name="Hahn M."/>
            <person name="Kohn L."/>
            <person name="Lapalu N."/>
            <person name="Plummer K.M."/>
            <person name="Pradier J.M."/>
            <person name="Quevillon E."/>
            <person name="Sharon A."/>
            <person name="Simon A."/>
            <person name="ten Have A."/>
            <person name="Tudzynski B."/>
            <person name="Tudzynski P."/>
            <person name="Wincker P."/>
            <person name="Andrew M."/>
            <person name="Anthouard V."/>
            <person name="Beever R.E."/>
            <person name="Beffa R."/>
            <person name="Benoit I."/>
            <person name="Bouzid O."/>
            <person name="Brault B."/>
            <person name="Chen Z."/>
            <person name="Choquer M."/>
            <person name="Collemare J."/>
            <person name="Cotton P."/>
            <person name="Danchin E.G."/>
            <person name="Da Silva C."/>
            <person name="Gautier A."/>
            <person name="Giraud C."/>
            <person name="Giraud T."/>
            <person name="Gonzalez C."/>
            <person name="Grossetete S."/>
            <person name="Guldener U."/>
            <person name="Henrissat B."/>
            <person name="Howlett B.J."/>
            <person name="Kodira C."/>
            <person name="Kretschmer M."/>
            <person name="Lappartient A."/>
            <person name="Leroch M."/>
            <person name="Levis C."/>
            <person name="Mauceli E."/>
            <person name="Neuveglise C."/>
            <person name="Oeser B."/>
            <person name="Pearson M."/>
            <person name="Poulain J."/>
            <person name="Poussereau N."/>
            <person name="Quesneville H."/>
            <person name="Rascle C."/>
            <person name="Schumacher J."/>
            <person name="Segurens B."/>
            <person name="Sexton A."/>
            <person name="Silva E."/>
            <person name="Sirven C."/>
            <person name="Soanes D.M."/>
            <person name="Talbot N.J."/>
            <person name="Templeton M."/>
            <person name="Yandava C."/>
            <person name="Yarden O."/>
            <person name="Zeng Q."/>
            <person name="Rollins J.A."/>
            <person name="Lebrun M.H."/>
            <person name="Dickman M."/>
        </authorList>
    </citation>
    <scope>NUCLEOTIDE SEQUENCE [LARGE SCALE GENOMIC DNA]</scope>
    <source>
        <strain evidence="3">ATCC 18683 / 1980 / Ss-1</strain>
    </source>
</reference>
<dbReference type="KEGG" id="ssl:SS1G_01585"/>
<evidence type="ECO:0000313" key="2">
    <source>
        <dbReference type="EMBL" id="EDN96659.1"/>
    </source>
</evidence>
<dbReference type="InParanoid" id="A7E8F7"/>
<evidence type="ECO:0000313" key="3">
    <source>
        <dbReference type="Proteomes" id="UP000001312"/>
    </source>
</evidence>
<organism evidence="2 3">
    <name type="scientific">Sclerotinia sclerotiorum (strain ATCC 18683 / 1980 / Ss-1)</name>
    <name type="common">White mold</name>
    <name type="synonym">Whetzelinia sclerotiorum</name>
    <dbReference type="NCBI Taxonomy" id="665079"/>
    <lineage>
        <taxon>Eukaryota</taxon>
        <taxon>Fungi</taxon>
        <taxon>Dikarya</taxon>
        <taxon>Ascomycota</taxon>
        <taxon>Pezizomycotina</taxon>
        <taxon>Leotiomycetes</taxon>
        <taxon>Helotiales</taxon>
        <taxon>Sclerotiniaceae</taxon>
        <taxon>Sclerotinia</taxon>
    </lineage>
</organism>
<gene>
    <name evidence="2" type="ORF">SS1G_01585</name>
</gene>
<keyword evidence="3" id="KW-1185">Reference proteome</keyword>
<dbReference type="AlphaFoldDB" id="A7E8F7"/>
<dbReference type="HOGENOM" id="CLU_580273_0_0_1"/>